<dbReference type="AlphaFoldDB" id="A0A6N2UAB5"/>
<keyword evidence="1" id="KW-0472">Membrane</keyword>
<protein>
    <recommendedName>
        <fullName evidence="3">Holin-like toxin</fullName>
    </recommendedName>
</protein>
<proteinExistence type="predicted"/>
<accession>A0A6N2UAB5</accession>
<keyword evidence="1" id="KW-0812">Transmembrane</keyword>
<dbReference type="EMBL" id="CACRTG010000015">
    <property type="protein sequence ID" value="VYT14658.1"/>
    <property type="molecule type" value="Genomic_DNA"/>
</dbReference>
<keyword evidence="1" id="KW-1133">Transmembrane helix</keyword>
<name>A0A6N2UAB5_9FIRM</name>
<evidence type="ECO:0000313" key="2">
    <source>
        <dbReference type="EMBL" id="VYT14658.1"/>
    </source>
</evidence>
<evidence type="ECO:0008006" key="3">
    <source>
        <dbReference type="Google" id="ProtNLM"/>
    </source>
</evidence>
<evidence type="ECO:0000256" key="1">
    <source>
        <dbReference type="SAM" id="Phobius"/>
    </source>
</evidence>
<feature type="transmembrane region" description="Helical" evidence="1">
    <location>
        <begin position="6"/>
        <end position="26"/>
    </location>
</feature>
<sequence length="31" mass="3715">MYVTYSDLIQLLMFIVALVGLCYEIFKDKRK</sequence>
<organism evidence="2">
    <name type="scientific">[Clostridium] nexile</name>
    <dbReference type="NCBI Taxonomy" id="29361"/>
    <lineage>
        <taxon>Bacteria</taxon>
        <taxon>Bacillati</taxon>
        <taxon>Bacillota</taxon>
        <taxon>Clostridia</taxon>
        <taxon>Lachnospirales</taxon>
        <taxon>Lachnospiraceae</taxon>
        <taxon>Tyzzerella</taxon>
    </lineage>
</organism>
<gene>
    <name evidence="2" type="ORF">CNLFYP112_01992</name>
</gene>
<reference evidence="2" key="1">
    <citation type="submission" date="2019-11" db="EMBL/GenBank/DDBJ databases">
        <authorList>
            <person name="Feng L."/>
        </authorList>
    </citation>
    <scope>NUCLEOTIDE SEQUENCE</scope>
    <source>
        <strain evidence="2">CnexileLFYP112</strain>
    </source>
</reference>